<gene>
    <name evidence="1" type="ORF">D641_0106805</name>
</gene>
<dbReference type="OrthoDB" id="3261203at2"/>
<dbReference type="STRING" id="1249481.D641_0106805"/>
<evidence type="ECO:0000313" key="1">
    <source>
        <dbReference type="EMBL" id="EYT49761.1"/>
    </source>
</evidence>
<sequence>MVVTARPATAADTDSASLTDLLPDCWREGNNRRSLVAVDQVGRVLGHCRGIDNDFHPDSRTFVWEILEEEHLGDSSWAEVADALLEAQVEVSTLSLRLKPTAEETELIEVCARHDGILVQLMPPWRYVVDGPLRAWTAEHRSTSDGLVAETAGEARGEEMLDVYVEHYTAQHARWSPAADGPQLRTENAPDFVPGAAGSFDPARSTVLIRAGRIVAQALMWPPEEDGSAEVTLQSRPHEGPTSRQDTEACLAAFVERSADGDVLLIDSHVTEELESAMMRGVPGPPPHPANTWTAIVGIPVPGGPDPLPLPRDLVPADVADTFAALIR</sequence>
<reference evidence="1 2" key="1">
    <citation type="journal article" date="2013" name="Genome Announc.">
        <title>Draft genome sequence of an Actinobacterium, Brachybacterium muris strain UCD-AY4.</title>
        <authorList>
            <person name="Lo J.R."/>
            <person name="Lang J.M."/>
            <person name="Darling A.E."/>
            <person name="Eisen J.A."/>
            <person name="Coil D.A."/>
        </authorList>
    </citation>
    <scope>NUCLEOTIDE SEQUENCE [LARGE SCALE GENOMIC DNA]</scope>
    <source>
        <strain evidence="1 2">UCD-AY4</strain>
    </source>
</reference>
<organism evidence="1 2">
    <name type="scientific">Brachybacterium muris UCD-AY4</name>
    <dbReference type="NCBI Taxonomy" id="1249481"/>
    <lineage>
        <taxon>Bacteria</taxon>
        <taxon>Bacillati</taxon>
        <taxon>Actinomycetota</taxon>
        <taxon>Actinomycetes</taxon>
        <taxon>Micrococcales</taxon>
        <taxon>Dermabacteraceae</taxon>
        <taxon>Brachybacterium</taxon>
    </lineage>
</organism>
<name>A0A022KY51_9MICO</name>
<dbReference type="AlphaFoldDB" id="A0A022KY51"/>
<dbReference type="HOGENOM" id="CLU_846412_0_0_11"/>
<protein>
    <submittedName>
        <fullName evidence="1">Uncharacterized protein</fullName>
    </submittedName>
</protein>
<dbReference type="EMBL" id="AORC01000007">
    <property type="protein sequence ID" value="EYT49761.1"/>
    <property type="molecule type" value="Genomic_DNA"/>
</dbReference>
<accession>A0A022KY51</accession>
<dbReference type="RefSeq" id="WP_017824896.1">
    <property type="nucleotide sequence ID" value="NZ_KB403093.1"/>
</dbReference>
<evidence type="ECO:0000313" key="2">
    <source>
        <dbReference type="Proteomes" id="UP000019754"/>
    </source>
</evidence>
<comment type="caution">
    <text evidence="1">The sequence shown here is derived from an EMBL/GenBank/DDBJ whole genome shotgun (WGS) entry which is preliminary data.</text>
</comment>
<keyword evidence="2" id="KW-1185">Reference proteome</keyword>
<dbReference type="Proteomes" id="UP000019754">
    <property type="component" value="Unassembled WGS sequence"/>
</dbReference>
<proteinExistence type="predicted"/>